<evidence type="ECO:0000256" key="4">
    <source>
        <dbReference type="ARBA" id="ARBA00022764"/>
    </source>
</evidence>
<dbReference type="SUPFAM" id="SSF49354">
    <property type="entry name" value="PapD-like"/>
    <property type="match status" value="1"/>
</dbReference>
<dbReference type="InterPro" id="IPR036316">
    <property type="entry name" value="Pili_assmbl_chap_C_dom_sf"/>
</dbReference>
<keyword evidence="4" id="KW-0574">Periplasm</keyword>
<keyword evidence="10" id="KW-1185">Reference proteome</keyword>
<dbReference type="InterPro" id="IPR016147">
    <property type="entry name" value="Pili_assmbl_chaperone_N"/>
</dbReference>
<evidence type="ECO:0000259" key="7">
    <source>
        <dbReference type="Pfam" id="PF00345"/>
    </source>
</evidence>
<dbReference type="GO" id="GO:0030288">
    <property type="term" value="C:outer membrane-bounded periplasmic space"/>
    <property type="evidence" value="ECO:0007669"/>
    <property type="project" value="InterPro"/>
</dbReference>
<evidence type="ECO:0000259" key="8">
    <source>
        <dbReference type="Pfam" id="PF02753"/>
    </source>
</evidence>
<feature type="domain" description="Pili assembly chaperone C-terminal" evidence="8">
    <location>
        <begin position="182"/>
        <end position="246"/>
    </location>
</feature>
<evidence type="ECO:0000313" key="10">
    <source>
        <dbReference type="Proteomes" id="UP000216947"/>
    </source>
</evidence>
<dbReference type="Pfam" id="PF00345">
    <property type="entry name" value="PapD_N"/>
    <property type="match status" value="1"/>
</dbReference>
<comment type="similarity">
    <text evidence="2">Belongs to the periplasmic pilus chaperone family.</text>
</comment>
<evidence type="ECO:0000256" key="5">
    <source>
        <dbReference type="ARBA" id="ARBA00023186"/>
    </source>
</evidence>
<name>A0A261QWH9_9BORD</name>
<dbReference type="RefSeq" id="WP_094797233.1">
    <property type="nucleotide sequence ID" value="NZ_NEVK01000007.1"/>
</dbReference>
<accession>A0A261QWH9</accession>
<comment type="caution">
    <text evidence="9">The sequence shown here is derived from an EMBL/GenBank/DDBJ whole genome shotgun (WGS) entry which is preliminary data.</text>
</comment>
<comment type="subcellular location">
    <subcellularLocation>
        <location evidence="1">Periplasm</location>
    </subcellularLocation>
</comment>
<evidence type="ECO:0008006" key="11">
    <source>
        <dbReference type="Google" id="ProtNLM"/>
    </source>
</evidence>
<gene>
    <name evidence="9" type="ORF">CAL19_14940</name>
</gene>
<evidence type="ECO:0000256" key="2">
    <source>
        <dbReference type="ARBA" id="ARBA00007399"/>
    </source>
</evidence>
<protein>
    <recommendedName>
        <fullName evidence="11">Fimbrial chaperone protein</fullName>
    </recommendedName>
</protein>
<dbReference type="Proteomes" id="UP000216947">
    <property type="component" value="Unassembled WGS sequence"/>
</dbReference>
<keyword evidence="5" id="KW-0143">Chaperone</keyword>
<dbReference type="InterPro" id="IPR016148">
    <property type="entry name" value="Pili_assmbl_chaperone_C"/>
</dbReference>
<evidence type="ECO:0000313" key="9">
    <source>
        <dbReference type="EMBL" id="OZI17139.1"/>
    </source>
</evidence>
<dbReference type="GO" id="GO:0071555">
    <property type="term" value="P:cell wall organization"/>
    <property type="evidence" value="ECO:0007669"/>
    <property type="project" value="InterPro"/>
</dbReference>
<evidence type="ECO:0000256" key="3">
    <source>
        <dbReference type="ARBA" id="ARBA00022729"/>
    </source>
</evidence>
<keyword evidence="3 6" id="KW-0732">Signal</keyword>
<dbReference type="InterPro" id="IPR001829">
    <property type="entry name" value="Pili_assmbl_chaperone_bac"/>
</dbReference>
<dbReference type="Pfam" id="PF02753">
    <property type="entry name" value="PapD_C"/>
    <property type="match status" value="1"/>
</dbReference>
<dbReference type="AlphaFoldDB" id="A0A261QWH9"/>
<feature type="signal peptide" evidence="6">
    <location>
        <begin position="1"/>
        <end position="34"/>
    </location>
</feature>
<dbReference type="PANTHER" id="PTHR30251">
    <property type="entry name" value="PILUS ASSEMBLY CHAPERONE"/>
    <property type="match status" value="1"/>
</dbReference>
<evidence type="ECO:0000256" key="6">
    <source>
        <dbReference type="SAM" id="SignalP"/>
    </source>
</evidence>
<dbReference type="InterPro" id="IPR050643">
    <property type="entry name" value="Periplasmic_pilus_chap"/>
</dbReference>
<proteinExistence type="inferred from homology"/>
<feature type="chain" id="PRO_5013374470" description="Fimbrial chaperone protein" evidence="6">
    <location>
        <begin position="35"/>
        <end position="261"/>
    </location>
</feature>
<dbReference type="InterPro" id="IPR008962">
    <property type="entry name" value="PapD-like_sf"/>
</dbReference>
<reference evidence="10" key="1">
    <citation type="submission" date="2017-05" db="EMBL/GenBank/DDBJ databases">
        <title>Complete and WGS of Bordetella genogroups.</title>
        <authorList>
            <person name="Spilker T."/>
            <person name="Lipuma J."/>
        </authorList>
    </citation>
    <scope>NUCLEOTIDE SEQUENCE [LARGE SCALE GENOMIC DNA]</scope>
    <source>
        <strain evidence="10">AU18089</strain>
    </source>
</reference>
<dbReference type="PANTHER" id="PTHR30251:SF2">
    <property type="entry name" value="FIMBRIAL CHAPERONE YADV-RELATED"/>
    <property type="match status" value="1"/>
</dbReference>
<feature type="domain" description="Pili assembly chaperone N-terminal" evidence="7">
    <location>
        <begin position="36"/>
        <end position="157"/>
    </location>
</feature>
<dbReference type="Gene3D" id="2.60.40.10">
    <property type="entry name" value="Immunoglobulins"/>
    <property type="match status" value="2"/>
</dbReference>
<sequence>MSQTSQPRNFRRLRARAVATLCLAAALPMAAAHAAVSLSHTRLIVSADQPEVTPRVANEGDQPVLLQMWFDAGNRDADPQTIVTPFLVLPPILRLEAGAQQRLRILYTGHGSPPAGRESVYWLNILEIPPKADATGAGLLQISFRTRVKVFFRPDGVKADARAHESLRFEVRRQGPEPRLRITNPTPLHQTLLDVVMGSARNHHAARNLGEPGMLAPGASIDLLIPGGRIADAGEPLWYCVIDDAGVELCGSRASVGAAGR</sequence>
<dbReference type="InterPro" id="IPR013783">
    <property type="entry name" value="Ig-like_fold"/>
</dbReference>
<dbReference type="PRINTS" id="PR00969">
    <property type="entry name" value="CHAPERONPILI"/>
</dbReference>
<evidence type="ECO:0000256" key="1">
    <source>
        <dbReference type="ARBA" id="ARBA00004418"/>
    </source>
</evidence>
<organism evidence="9 10">
    <name type="scientific">Bordetella genomosp. 7</name>
    <dbReference type="NCBI Taxonomy" id="1416805"/>
    <lineage>
        <taxon>Bacteria</taxon>
        <taxon>Pseudomonadati</taxon>
        <taxon>Pseudomonadota</taxon>
        <taxon>Betaproteobacteria</taxon>
        <taxon>Burkholderiales</taxon>
        <taxon>Alcaligenaceae</taxon>
        <taxon>Bordetella</taxon>
    </lineage>
</organism>
<dbReference type="SUPFAM" id="SSF49584">
    <property type="entry name" value="Periplasmic chaperone C-domain"/>
    <property type="match status" value="1"/>
</dbReference>
<dbReference type="EMBL" id="NEVK01000007">
    <property type="protein sequence ID" value="OZI17139.1"/>
    <property type="molecule type" value="Genomic_DNA"/>
</dbReference>